<comment type="caution">
    <text evidence="2">The sequence shown here is derived from an EMBL/GenBank/DDBJ whole genome shotgun (WGS) entry which is preliminary data.</text>
</comment>
<evidence type="ECO:0000313" key="3">
    <source>
        <dbReference type="Proteomes" id="UP000029443"/>
    </source>
</evidence>
<dbReference type="InterPro" id="IPR032307">
    <property type="entry name" value="PepSY_TM-like_2"/>
</dbReference>
<feature type="transmembrane region" description="Helical" evidence="1">
    <location>
        <begin position="150"/>
        <end position="174"/>
    </location>
</feature>
<dbReference type="Proteomes" id="UP000029443">
    <property type="component" value="Unassembled WGS sequence"/>
</dbReference>
<evidence type="ECO:0000313" key="2">
    <source>
        <dbReference type="EMBL" id="KGD60986.1"/>
    </source>
</evidence>
<keyword evidence="1" id="KW-0472">Membrane</keyword>
<dbReference type="EMBL" id="ARXU01000006">
    <property type="protein sequence ID" value="KGD60986.1"/>
    <property type="molecule type" value="Genomic_DNA"/>
</dbReference>
<reference evidence="2 3" key="1">
    <citation type="submission" date="2012-09" db="EMBL/GenBank/DDBJ databases">
        <title>Genome Sequence of alkane-degrading Bacterium Alcanivorax jadensis T9.</title>
        <authorList>
            <person name="Lai Q."/>
            <person name="Shao Z."/>
        </authorList>
    </citation>
    <scope>NUCLEOTIDE SEQUENCE [LARGE SCALE GENOMIC DNA]</scope>
    <source>
        <strain evidence="2 3">T9</strain>
    </source>
</reference>
<sequence>MVNKKRKAFWLKQLHQWHWITSALCLISLLLFSITGITLNHASAISADPTIREQEASLPAPLLEALSLHQEGPLPVPVRDWLDQEMQIRTGDKTAEWSAGEVYLALPRPGGDAWLAIDLDDGSVLAEQTDRGWIAFFNDLHKGRHTGIAWSWFIDIFAVASLLFSLTGLGLMMLHAKRRPATWPVTLAGLVLPWLLIVVFMH</sequence>
<keyword evidence="1" id="KW-0812">Transmembrane</keyword>
<proteinExistence type="predicted"/>
<dbReference type="PANTHER" id="PTHR40115:SF1">
    <property type="entry name" value="INNER MEMBRANE PROTEIN WITH PEPSY TM HELIX"/>
    <property type="match status" value="1"/>
</dbReference>
<gene>
    <name evidence="2" type="ORF">T9A_01846</name>
</gene>
<feature type="transmembrane region" description="Helical" evidence="1">
    <location>
        <begin position="181"/>
        <end position="201"/>
    </location>
</feature>
<protein>
    <recommendedName>
        <fullName evidence="4">PepSY-associated TM helix domain-containing protein</fullName>
    </recommendedName>
</protein>
<keyword evidence="1" id="KW-1133">Transmembrane helix</keyword>
<name>A0ABR4WC53_9GAMM</name>
<organism evidence="2 3">
    <name type="scientific">Alcanivorax jadensis T9</name>
    <dbReference type="NCBI Taxonomy" id="1177181"/>
    <lineage>
        <taxon>Bacteria</taxon>
        <taxon>Pseudomonadati</taxon>
        <taxon>Pseudomonadota</taxon>
        <taxon>Gammaproteobacteria</taxon>
        <taxon>Oceanospirillales</taxon>
        <taxon>Alcanivoracaceae</taxon>
        <taxon>Alcanivorax</taxon>
    </lineage>
</organism>
<evidence type="ECO:0000256" key="1">
    <source>
        <dbReference type="SAM" id="Phobius"/>
    </source>
</evidence>
<evidence type="ECO:0008006" key="4">
    <source>
        <dbReference type="Google" id="ProtNLM"/>
    </source>
</evidence>
<dbReference type="RefSeq" id="WP_232222057.1">
    <property type="nucleotide sequence ID" value="NZ_ARXU01000006.1"/>
</dbReference>
<dbReference type="PANTHER" id="PTHR40115">
    <property type="entry name" value="INNER MEMBRANE PROTEIN WITH PEPSY TM HELIX"/>
    <property type="match status" value="1"/>
</dbReference>
<keyword evidence="3" id="KW-1185">Reference proteome</keyword>
<dbReference type="Pfam" id="PF16357">
    <property type="entry name" value="PepSY_TM_like_2"/>
    <property type="match status" value="1"/>
</dbReference>
<accession>A0ABR4WC53</accession>